<dbReference type="PROSITE" id="PS50931">
    <property type="entry name" value="HTH_LYSR"/>
    <property type="match status" value="1"/>
</dbReference>
<dbReference type="SUPFAM" id="SSF53850">
    <property type="entry name" value="Periplasmic binding protein-like II"/>
    <property type="match status" value="1"/>
</dbReference>
<dbReference type="PANTHER" id="PTHR30126:SF40">
    <property type="entry name" value="HTH-TYPE TRANSCRIPTIONAL REGULATOR GLTR"/>
    <property type="match status" value="1"/>
</dbReference>
<dbReference type="AlphaFoldDB" id="A0A8J3DZP9"/>
<evidence type="ECO:0000256" key="1">
    <source>
        <dbReference type="ARBA" id="ARBA00009437"/>
    </source>
</evidence>
<dbReference type="InterPro" id="IPR000847">
    <property type="entry name" value="LysR_HTH_N"/>
</dbReference>
<dbReference type="Gene3D" id="3.40.190.10">
    <property type="entry name" value="Periplasmic binding protein-like II"/>
    <property type="match status" value="2"/>
</dbReference>
<dbReference type="PANTHER" id="PTHR30126">
    <property type="entry name" value="HTH-TYPE TRANSCRIPTIONAL REGULATOR"/>
    <property type="match status" value="1"/>
</dbReference>
<dbReference type="InterPro" id="IPR036390">
    <property type="entry name" value="WH_DNA-bd_sf"/>
</dbReference>
<comment type="caution">
    <text evidence="6">The sequence shown here is derived from an EMBL/GenBank/DDBJ whole genome shotgun (WGS) entry which is preliminary data.</text>
</comment>
<reference evidence="6" key="2">
    <citation type="submission" date="2020-09" db="EMBL/GenBank/DDBJ databases">
        <authorList>
            <person name="Sun Q."/>
            <person name="Sedlacek I."/>
        </authorList>
    </citation>
    <scope>NUCLEOTIDE SEQUENCE</scope>
    <source>
        <strain evidence="6">CCM 7684</strain>
    </source>
</reference>
<dbReference type="InterPro" id="IPR036388">
    <property type="entry name" value="WH-like_DNA-bd_sf"/>
</dbReference>
<reference evidence="6" key="1">
    <citation type="journal article" date="2014" name="Int. J. Syst. Evol. Microbiol.">
        <title>Complete genome sequence of Corynebacterium casei LMG S-19264T (=DSM 44701T), isolated from a smear-ripened cheese.</title>
        <authorList>
            <consortium name="US DOE Joint Genome Institute (JGI-PGF)"/>
            <person name="Walter F."/>
            <person name="Albersmeier A."/>
            <person name="Kalinowski J."/>
            <person name="Ruckert C."/>
        </authorList>
    </citation>
    <scope>NUCLEOTIDE SEQUENCE</scope>
    <source>
        <strain evidence="6">CCM 7684</strain>
    </source>
</reference>
<evidence type="ECO:0000259" key="5">
    <source>
        <dbReference type="PROSITE" id="PS50931"/>
    </source>
</evidence>
<dbReference type="InterPro" id="IPR005119">
    <property type="entry name" value="LysR_subst-bd"/>
</dbReference>
<keyword evidence="3" id="KW-0238">DNA-binding</keyword>
<protein>
    <submittedName>
        <fullName evidence="6">LysR family transcriptional regulator</fullName>
    </submittedName>
</protein>
<evidence type="ECO:0000313" key="6">
    <source>
        <dbReference type="EMBL" id="GGE51851.1"/>
    </source>
</evidence>
<organism evidence="6 7">
    <name type="scientific">Agaricicola taiwanensis</name>
    <dbReference type="NCBI Taxonomy" id="591372"/>
    <lineage>
        <taxon>Bacteria</taxon>
        <taxon>Pseudomonadati</taxon>
        <taxon>Pseudomonadota</taxon>
        <taxon>Alphaproteobacteria</taxon>
        <taxon>Rhodobacterales</taxon>
        <taxon>Paracoccaceae</taxon>
        <taxon>Agaricicola</taxon>
    </lineage>
</organism>
<gene>
    <name evidence="6" type="ORF">GCM10007276_31140</name>
</gene>
<keyword evidence="2" id="KW-0805">Transcription regulation</keyword>
<dbReference type="Proteomes" id="UP000602745">
    <property type="component" value="Unassembled WGS sequence"/>
</dbReference>
<dbReference type="CDD" id="cd05466">
    <property type="entry name" value="PBP2_LTTR_substrate"/>
    <property type="match status" value="1"/>
</dbReference>
<evidence type="ECO:0000313" key="7">
    <source>
        <dbReference type="Proteomes" id="UP000602745"/>
    </source>
</evidence>
<dbReference type="EMBL" id="BMCP01000005">
    <property type="protein sequence ID" value="GGE51851.1"/>
    <property type="molecule type" value="Genomic_DNA"/>
</dbReference>
<dbReference type="SUPFAM" id="SSF46785">
    <property type="entry name" value="Winged helix' DNA-binding domain"/>
    <property type="match status" value="1"/>
</dbReference>
<feature type="domain" description="HTH lysR-type" evidence="5">
    <location>
        <begin position="26"/>
        <end position="83"/>
    </location>
</feature>
<dbReference type="GO" id="GO:0000976">
    <property type="term" value="F:transcription cis-regulatory region binding"/>
    <property type="evidence" value="ECO:0007669"/>
    <property type="project" value="TreeGrafter"/>
</dbReference>
<name>A0A8J3DZP9_9RHOB</name>
<accession>A0A8J3DZP9</accession>
<dbReference type="Pfam" id="PF00126">
    <property type="entry name" value="HTH_1"/>
    <property type="match status" value="1"/>
</dbReference>
<dbReference type="Pfam" id="PF03466">
    <property type="entry name" value="LysR_substrate"/>
    <property type="match status" value="1"/>
</dbReference>
<dbReference type="GO" id="GO:0003700">
    <property type="term" value="F:DNA-binding transcription factor activity"/>
    <property type="evidence" value="ECO:0007669"/>
    <property type="project" value="InterPro"/>
</dbReference>
<evidence type="ECO:0000256" key="3">
    <source>
        <dbReference type="ARBA" id="ARBA00023125"/>
    </source>
</evidence>
<keyword evidence="7" id="KW-1185">Reference proteome</keyword>
<dbReference type="Gene3D" id="1.10.10.10">
    <property type="entry name" value="Winged helix-like DNA-binding domain superfamily/Winged helix DNA-binding domain"/>
    <property type="match status" value="1"/>
</dbReference>
<dbReference type="RefSeq" id="WP_188410748.1">
    <property type="nucleotide sequence ID" value="NZ_BMCP01000005.1"/>
</dbReference>
<comment type="similarity">
    <text evidence="1">Belongs to the LysR transcriptional regulatory family.</text>
</comment>
<evidence type="ECO:0000256" key="4">
    <source>
        <dbReference type="ARBA" id="ARBA00023163"/>
    </source>
</evidence>
<keyword evidence="4" id="KW-0804">Transcription</keyword>
<evidence type="ECO:0000256" key="2">
    <source>
        <dbReference type="ARBA" id="ARBA00023015"/>
    </source>
</evidence>
<proteinExistence type="inferred from homology"/>
<sequence>MRQSVPRSASESPAAGEESYVLPSFVTLRLLTILVAIDETGSLSGAAKRLGMTQSAISQAVLAFEDMLGKSVFDRSLRPSAFTLTGRLILKHATPILDLTKQLEHALRFSSQTQLSVLRIGILDTFATTVGPFLMEEIRPIAASWSIASGSRETKINALIEHRADMVITSDETPCPPHLTSRLVLSEPYFLVLPRSQKVSFTDLATLSSRMDFIRYGQGRSITRQIDDYLKDNGVIPPHTYQFDGVDAVIGMVAAGLGWAIATPLSILKARDKVNELRCEPLPGPQLFRTISLVSHDGEAAAIAERIRLPILRVLRERTLPELLALLPHLAKLTRIEDAS</sequence>